<evidence type="ECO:0000313" key="2">
    <source>
        <dbReference type="Proteomes" id="UP000067399"/>
    </source>
</evidence>
<dbReference type="OrthoDB" id="3253841at2"/>
<dbReference type="AlphaFoldDB" id="A0A0P0USZ4"/>
<dbReference type="Proteomes" id="UP000067399">
    <property type="component" value="Chromosome"/>
</dbReference>
<protein>
    <submittedName>
        <fullName evidence="1">Uncharacterized protein</fullName>
    </submittedName>
</protein>
<sequence>MQTIFKLNTSLESYLTARTALNIASDEMTGDWHFYDYFLHKPNKYFVENINNTPWGSKGVIEVSSILKQYGVSPSSNKIYAANHYRAIADMFLDRIRQKHSFTSLFYSVDDWLNTTKEKQKLHDEYLKILQNKEINKTDLWINDLPKY</sequence>
<keyword evidence="2" id="KW-1185">Reference proteome</keyword>
<name>A0A0P0USZ4_9GAMM</name>
<proteinExistence type="predicted"/>
<dbReference type="RefSeq" id="WP_066045606.1">
    <property type="nucleotide sequence ID" value="NZ_AP013042.1"/>
</dbReference>
<organism evidence="1 2">
    <name type="scientific">endosymbiont of Bathymodiolus septemdierum str. Myojin knoll</name>
    <dbReference type="NCBI Taxonomy" id="1303921"/>
    <lineage>
        <taxon>Bacteria</taxon>
        <taxon>Pseudomonadati</taxon>
        <taxon>Pseudomonadota</taxon>
        <taxon>Gammaproteobacteria</taxon>
        <taxon>sulfur-oxidizing symbionts</taxon>
    </lineage>
</organism>
<evidence type="ECO:0000313" key="1">
    <source>
        <dbReference type="EMBL" id="BAS68389.1"/>
    </source>
</evidence>
<reference evidence="1 2" key="1">
    <citation type="journal article" date="2000" name="Mar. Ecol. Prog. Ser.">
        <title>Phylogenetic characterization of endosymbionts in three hydrothermal vent mussels: influence on host distributions.</title>
        <authorList>
            <person name="Fujiwara Y."/>
            <person name="Takai K."/>
            <person name="Uematsu K."/>
            <person name="Tsuchida S."/>
            <person name="Hunt J.C."/>
            <person name="Hashimoto J."/>
        </authorList>
    </citation>
    <scope>NUCLEOTIDE SEQUENCE [LARGE SCALE GENOMIC DNA]</scope>
    <source>
        <strain evidence="1 2">Myojin Knoll</strain>
    </source>
</reference>
<dbReference type="KEGG" id="ebh:BSEPE_1409"/>
<reference evidence="1 2" key="2">
    <citation type="journal article" date="2016" name="ISME J.">
        <title>Heterogeneous composition of key metabolic gene clusters in a vent mussel symbiont population.</title>
        <authorList>
            <person name="Ikuta T."/>
            <person name="Takaki Y."/>
            <person name="Nagai Y."/>
            <person name="Shimamura S."/>
            <person name="Tsuda M."/>
            <person name="Kawagucci S."/>
            <person name="Aoki Y."/>
            <person name="Inoue K."/>
            <person name="Teruya M."/>
            <person name="Satou K."/>
            <person name="Teruya K."/>
            <person name="Shimoji M."/>
            <person name="Tamotsu H."/>
            <person name="Hirano T."/>
            <person name="Maruyama T."/>
            <person name="Yoshida T."/>
        </authorList>
    </citation>
    <scope>NUCLEOTIDE SEQUENCE [LARGE SCALE GENOMIC DNA]</scope>
    <source>
        <strain evidence="1 2">Myojin Knoll</strain>
    </source>
</reference>
<dbReference type="EMBL" id="AP013042">
    <property type="protein sequence ID" value="BAS68389.1"/>
    <property type="molecule type" value="Genomic_DNA"/>
</dbReference>
<accession>A0A0P0USZ4</accession>
<gene>
    <name evidence="1" type="ORF">BSEPE_1409</name>
</gene>